<keyword evidence="2" id="KW-1185">Reference proteome</keyword>
<name>A0ABQ4L5T6_9BACL</name>
<reference evidence="1 2" key="1">
    <citation type="submission" date="2021-03" db="EMBL/GenBank/DDBJ databases">
        <title>Antimicrobial resistance genes in bacteria isolated from Japanese honey, and their potential for conferring macrolide and lincosamide resistance in the American foulbrood pathogen Paenibacillus larvae.</title>
        <authorList>
            <person name="Okamoto M."/>
            <person name="Kumagai M."/>
            <person name="Kanamori H."/>
            <person name="Takamatsu D."/>
        </authorList>
    </citation>
    <scope>NUCLEOTIDE SEQUENCE [LARGE SCALE GENOMIC DNA]</scope>
    <source>
        <strain evidence="1 2">J21TS7</strain>
    </source>
</reference>
<evidence type="ECO:0000313" key="2">
    <source>
        <dbReference type="Proteomes" id="UP000676601"/>
    </source>
</evidence>
<organism evidence="1 2">
    <name type="scientific">Paenibacillus cineris</name>
    <dbReference type="NCBI Taxonomy" id="237530"/>
    <lineage>
        <taxon>Bacteria</taxon>
        <taxon>Bacillati</taxon>
        <taxon>Bacillota</taxon>
        <taxon>Bacilli</taxon>
        <taxon>Bacillales</taxon>
        <taxon>Paenibacillaceae</taxon>
        <taxon>Paenibacillus</taxon>
    </lineage>
</organism>
<dbReference type="EMBL" id="BORU01000001">
    <property type="protein sequence ID" value="GIO51967.1"/>
    <property type="molecule type" value="Genomic_DNA"/>
</dbReference>
<comment type="caution">
    <text evidence="1">The sequence shown here is derived from an EMBL/GenBank/DDBJ whole genome shotgun (WGS) entry which is preliminary data.</text>
</comment>
<protein>
    <submittedName>
        <fullName evidence="1">Uncharacterized protein</fullName>
    </submittedName>
</protein>
<proteinExistence type="predicted"/>
<evidence type="ECO:0000313" key="1">
    <source>
        <dbReference type="EMBL" id="GIO51967.1"/>
    </source>
</evidence>
<accession>A0ABQ4L5T6</accession>
<gene>
    <name evidence="1" type="ORF">J21TS7_02850</name>
</gene>
<dbReference type="Proteomes" id="UP000676601">
    <property type="component" value="Unassembled WGS sequence"/>
</dbReference>
<sequence>MLIKQIENACAQMPKKVKYNYNRFLGGQGLHSCSINNINITTRESKNPPEG</sequence>